<comment type="caution">
    <text evidence="9">The sequence shown here is derived from an EMBL/GenBank/DDBJ whole genome shotgun (WGS) entry which is preliminary data.</text>
</comment>
<comment type="function">
    <text evidence="6">Exhibits a very high intrinsic GTPase hydrolysis rate. Involved in the addition of a carboxymethylaminomethyl (cmnm) group at the wobble position (U34) of certain tRNAs, forming tRNA-cmnm(5)s(2)U34.</text>
</comment>
<dbReference type="PROSITE" id="PS51709">
    <property type="entry name" value="G_TRME"/>
    <property type="match status" value="1"/>
</dbReference>
<protein>
    <recommendedName>
        <fullName evidence="6">tRNA modification GTPase MnmE</fullName>
        <ecNumber evidence="6">3.6.-.-</ecNumber>
    </recommendedName>
</protein>
<dbReference type="Pfam" id="PF10396">
    <property type="entry name" value="TrmE_N"/>
    <property type="match status" value="1"/>
</dbReference>
<accession>A0A9D1GTS4</accession>
<evidence type="ECO:0000256" key="6">
    <source>
        <dbReference type="HAMAP-Rule" id="MF_00379"/>
    </source>
</evidence>
<feature type="binding site" evidence="6">
    <location>
        <position position="20"/>
    </location>
    <ligand>
        <name>(6S)-5-formyl-5,6,7,8-tetrahydrofolate</name>
        <dbReference type="ChEBI" id="CHEBI:57457"/>
    </ligand>
</feature>
<dbReference type="GO" id="GO:0003924">
    <property type="term" value="F:GTPase activity"/>
    <property type="evidence" value="ECO:0007669"/>
    <property type="project" value="UniProtKB-UniRule"/>
</dbReference>
<dbReference type="CDD" id="cd04164">
    <property type="entry name" value="trmE"/>
    <property type="match status" value="1"/>
</dbReference>
<evidence type="ECO:0000259" key="8">
    <source>
        <dbReference type="PROSITE" id="PS51709"/>
    </source>
</evidence>
<gene>
    <name evidence="6 9" type="primary">mnmE</name>
    <name evidence="6" type="synonym">trmE</name>
    <name evidence="9" type="ORF">IAC39_01120</name>
</gene>
<dbReference type="PRINTS" id="PR00326">
    <property type="entry name" value="GTP1OBG"/>
</dbReference>
<dbReference type="Gene3D" id="3.40.50.300">
    <property type="entry name" value="P-loop containing nucleotide triphosphate hydrolases"/>
    <property type="match status" value="1"/>
</dbReference>
<feature type="binding site" evidence="6">
    <location>
        <position position="122"/>
    </location>
    <ligand>
        <name>(6S)-5-formyl-5,6,7,8-tetrahydrofolate</name>
        <dbReference type="ChEBI" id="CHEBI:57457"/>
    </ligand>
</feature>
<dbReference type="InterPro" id="IPR006073">
    <property type="entry name" value="GTP-bd"/>
</dbReference>
<name>A0A9D1GTS4_9FIRM</name>
<keyword evidence="6" id="KW-0479">Metal-binding</keyword>
<feature type="binding site" evidence="6">
    <location>
        <begin position="272"/>
        <end position="275"/>
    </location>
    <ligand>
        <name>GTP</name>
        <dbReference type="ChEBI" id="CHEBI:37565"/>
    </ligand>
</feature>
<keyword evidence="6" id="KW-0963">Cytoplasm</keyword>
<dbReference type="InterPro" id="IPR018948">
    <property type="entry name" value="GTP-bd_TrmE_N"/>
</dbReference>
<dbReference type="PANTHER" id="PTHR42714:SF2">
    <property type="entry name" value="TRNA MODIFICATION GTPASE GTPBP3, MITOCHONDRIAL"/>
    <property type="match status" value="1"/>
</dbReference>
<dbReference type="Gene3D" id="3.30.1360.120">
    <property type="entry name" value="Probable tRNA modification gtpase trme, domain 1"/>
    <property type="match status" value="1"/>
</dbReference>
<dbReference type="Gene3D" id="1.20.120.430">
    <property type="entry name" value="tRNA modification GTPase MnmE domain 2"/>
    <property type="match status" value="1"/>
</dbReference>
<feature type="binding site" evidence="6">
    <location>
        <position position="232"/>
    </location>
    <ligand>
        <name>Mg(2+)</name>
        <dbReference type="ChEBI" id="CHEBI:18420"/>
    </ligand>
</feature>
<dbReference type="NCBIfam" id="TIGR00450">
    <property type="entry name" value="mnmE_trmE_thdF"/>
    <property type="match status" value="1"/>
</dbReference>
<dbReference type="NCBIfam" id="TIGR00231">
    <property type="entry name" value="small_GTP"/>
    <property type="match status" value="1"/>
</dbReference>
<keyword evidence="4 6" id="KW-0630">Potassium</keyword>
<feature type="binding site" evidence="6">
    <location>
        <begin position="228"/>
        <end position="233"/>
    </location>
    <ligand>
        <name>GTP</name>
        <dbReference type="ChEBI" id="CHEBI:37565"/>
    </ligand>
</feature>
<evidence type="ECO:0000256" key="1">
    <source>
        <dbReference type="ARBA" id="ARBA00011043"/>
    </source>
</evidence>
<keyword evidence="3 6" id="KW-0547">Nucleotide-binding</keyword>
<feature type="binding site" evidence="6">
    <location>
        <position position="451"/>
    </location>
    <ligand>
        <name>(6S)-5-formyl-5,6,7,8-tetrahydrofolate</name>
        <dbReference type="ChEBI" id="CHEBI:57457"/>
    </ligand>
</feature>
<keyword evidence="6" id="KW-0460">Magnesium</keyword>
<dbReference type="InterPro" id="IPR031168">
    <property type="entry name" value="G_TrmE"/>
</dbReference>
<dbReference type="EMBL" id="DVLL01000005">
    <property type="protein sequence ID" value="HIT58315.1"/>
    <property type="molecule type" value="Genomic_DNA"/>
</dbReference>
<dbReference type="InterPro" id="IPR027368">
    <property type="entry name" value="MnmE_dom2"/>
</dbReference>
<comment type="subunit">
    <text evidence="6">Homodimer. Heterotetramer of two MnmE and two MnmG subunits.</text>
</comment>
<dbReference type="Pfam" id="PF01926">
    <property type="entry name" value="MMR_HSR1"/>
    <property type="match status" value="1"/>
</dbReference>
<feature type="binding site" evidence="6">
    <location>
        <position position="83"/>
    </location>
    <ligand>
        <name>(6S)-5-formyl-5,6,7,8-tetrahydrofolate</name>
        <dbReference type="ChEBI" id="CHEBI:57457"/>
    </ligand>
</feature>
<dbReference type="AlphaFoldDB" id="A0A9D1GTS4"/>
<sequence>MSVVAAISTPLAVGGLALIRICGDGSIQLADKIFSPYAKNLPSQMAGHTCAYGRIVRDGQTLDDVVLTVFRAPHSYTGFDTVEISCHGGVYVAKEILRLILDNGAEPAEPGEFTKLAFLNGKMSLTQAESVMDIIGASGEATLKSARLIKDGALYQSIRDISDRLTAALGSLAAWTDYPDEDLPGTDPGSVREAVEFALQRISQILDDYDRGRILREGIDTAIIGKPNVGKSTLMNRLLGYRRSIVTTAAGTTRDVIEEELRLGELRLRLSDTAGIRDAADEAEAMGVDLARKKLDEAELVIAVFDGSEPLSETDRDILERIKNRRHIIVINKSDLPEKIDLKYINDDNILFVSANTGDGVEKIREKLIEMFKLGGLGEGSHLFANERQRSLCVKAKSFLTQALSAIDGGFTLDAVTVCIDSALNELLALSGERATEAVVNDVFSRFCVGK</sequence>
<dbReference type="InterPro" id="IPR027266">
    <property type="entry name" value="TrmE/GcvT-like"/>
</dbReference>
<dbReference type="CDD" id="cd14858">
    <property type="entry name" value="TrmE_N"/>
    <property type="match status" value="1"/>
</dbReference>
<keyword evidence="5 6" id="KW-0342">GTP-binding</keyword>
<keyword evidence="6" id="KW-0378">Hydrolase</keyword>
<feature type="domain" description="TrmE-type G" evidence="8">
    <location>
        <begin position="218"/>
        <end position="373"/>
    </location>
</feature>
<dbReference type="InterPro" id="IPR025867">
    <property type="entry name" value="MnmE_helical"/>
</dbReference>
<dbReference type="SUPFAM" id="SSF52540">
    <property type="entry name" value="P-loop containing nucleoside triphosphate hydrolases"/>
    <property type="match status" value="1"/>
</dbReference>
<evidence type="ECO:0000313" key="9">
    <source>
        <dbReference type="EMBL" id="HIT58315.1"/>
    </source>
</evidence>
<dbReference type="GO" id="GO:0002098">
    <property type="term" value="P:tRNA wobble uridine modification"/>
    <property type="evidence" value="ECO:0007669"/>
    <property type="project" value="TreeGrafter"/>
</dbReference>
<comment type="cofactor">
    <cofactor evidence="6">
        <name>K(+)</name>
        <dbReference type="ChEBI" id="CHEBI:29103"/>
    </cofactor>
    <text evidence="6">Binds 1 potassium ion per subunit.</text>
</comment>
<dbReference type="GO" id="GO:0030488">
    <property type="term" value="P:tRNA methylation"/>
    <property type="evidence" value="ECO:0007669"/>
    <property type="project" value="TreeGrafter"/>
</dbReference>
<keyword evidence="2 6" id="KW-0819">tRNA processing</keyword>
<dbReference type="EC" id="3.6.-.-" evidence="6"/>
<evidence type="ECO:0000313" key="10">
    <source>
        <dbReference type="Proteomes" id="UP000824136"/>
    </source>
</evidence>
<comment type="caution">
    <text evidence="6">Lacks conserved residue(s) required for the propagation of feature annotation.</text>
</comment>
<reference evidence="9" key="2">
    <citation type="journal article" date="2021" name="PeerJ">
        <title>Extensive microbial diversity within the chicken gut microbiome revealed by metagenomics and culture.</title>
        <authorList>
            <person name="Gilroy R."/>
            <person name="Ravi A."/>
            <person name="Getino M."/>
            <person name="Pursley I."/>
            <person name="Horton D.L."/>
            <person name="Alikhan N.F."/>
            <person name="Baker D."/>
            <person name="Gharbi K."/>
            <person name="Hall N."/>
            <person name="Watson M."/>
            <person name="Adriaenssens E.M."/>
            <person name="Foster-Nyarko E."/>
            <person name="Jarju S."/>
            <person name="Secka A."/>
            <person name="Antonio M."/>
            <person name="Oren A."/>
            <person name="Chaudhuri R.R."/>
            <person name="La Ragione R."/>
            <person name="Hildebrand F."/>
            <person name="Pallen M.J."/>
        </authorList>
    </citation>
    <scope>NUCLEOTIDE SEQUENCE</scope>
    <source>
        <strain evidence="9">CHK33-4379</strain>
    </source>
</reference>
<evidence type="ECO:0000256" key="2">
    <source>
        <dbReference type="ARBA" id="ARBA00022694"/>
    </source>
</evidence>
<dbReference type="GO" id="GO:0046872">
    <property type="term" value="F:metal ion binding"/>
    <property type="evidence" value="ECO:0007669"/>
    <property type="project" value="UniProtKB-KW"/>
</dbReference>
<dbReference type="GO" id="GO:0005525">
    <property type="term" value="F:GTP binding"/>
    <property type="evidence" value="ECO:0007669"/>
    <property type="project" value="UniProtKB-UniRule"/>
</dbReference>
<feature type="binding site" evidence="6">
    <location>
        <position position="253"/>
    </location>
    <ligand>
        <name>Mg(2+)</name>
        <dbReference type="ChEBI" id="CHEBI:18420"/>
    </ligand>
</feature>
<comment type="similarity">
    <text evidence="1 6 7">Belongs to the TRAFAC class TrmE-Era-EngA-EngB-Septin-like GTPase superfamily. TrmE GTPase family.</text>
</comment>
<evidence type="ECO:0000256" key="4">
    <source>
        <dbReference type="ARBA" id="ARBA00022958"/>
    </source>
</evidence>
<dbReference type="PANTHER" id="PTHR42714">
    <property type="entry name" value="TRNA MODIFICATION GTPASE GTPBP3"/>
    <property type="match status" value="1"/>
</dbReference>
<feature type="binding site" evidence="6">
    <location>
        <begin position="247"/>
        <end position="253"/>
    </location>
    <ligand>
        <name>GTP</name>
        <dbReference type="ChEBI" id="CHEBI:37565"/>
    </ligand>
</feature>
<dbReference type="Proteomes" id="UP000824136">
    <property type="component" value="Unassembled WGS sequence"/>
</dbReference>
<dbReference type="HAMAP" id="MF_00379">
    <property type="entry name" value="GTPase_MnmE"/>
    <property type="match status" value="1"/>
</dbReference>
<dbReference type="GO" id="GO:0005829">
    <property type="term" value="C:cytosol"/>
    <property type="evidence" value="ECO:0007669"/>
    <property type="project" value="TreeGrafter"/>
</dbReference>
<evidence type="ECO:0000256" key="7">
    <source>
        <dbReference type="RuleBase" id="RU003313"/>
    </source>
</evidence>
<dbReference type="InterPro" id="IPR027417">
    <property type="entry name" value="P-loop_NTPase"/>
</dbReference>
<dbReference type="Pfam" id="PF12631">
    <property type="entry name" value="MnmE_helical"/>
    <property type="match status" value="1"/>
</dbReference>
<comment type="subcellular location">
    <subcellularLocation>
        <location evidence="6">Cytoplasm</location>
    </subcellularLocation>
</comment>
<evidence type="ECO:0000256" key="3">
    <source>
        <dbReference type="ARBA" id="ARBA00022741"/>
    </source>
</evidence>
<organism evidence="9 10">
    <name type="scientific">Candidatus Faeciplasma pullistercoris</name>
    <dbReference type="NCBI Taxonomy" id="2840800"/>
    <lineage>
        <taxon>Bacteria</taxon>
        <taxon>Bacillati</taxon>
        <taxon>Bacillota</taxon>
        <taxon>Clostridia</taxon>
        <taxon>Eubacteriales</taxon>
        <taxon>Oscillospiraceae</taxon>
        <taxon>Oscillospiraceae incertae sedis</taxon>
        <taxon>Candidatus Faeciplasma</taxon>
    </lineage>
</organism>
<evidence type="ECO:0000256" key="5">
    <source>
        <dbReference type="ARBA" id="ARBA00023134"/>
    </source>
</evidence>
<reference evidence="9" key="1">
    <citation type="submission" date="2020-10" db="EMBL/GenBank/DDBJ databases">
        <authorList>
            <person name="Gilroy R."/>
        </authorList>
    </citation>
    <scope>NUCLEOTIDE SEQUENCE</scope>
    <source>
        <strain evidence="9">CHK33-4379</strain>
    </source>
</reference>
<dbReference type="InterPro" id="IPR004520">
    <property type="entry name" value="GTPase_MnmE"/>
</dbReference>
<dbReference type="InterPro" id="IPR005225">
    <property type="entry name" value="Small_GTP-bd"/>
</dbReference>
<proteinExistence type="inferred from homology"/>